<dbReference type="GeneID" id="71777823"/>
<sequence>MCRCFLLVSRDGVWILLTGWHALDFQDLDGGALHYLSDLLLHQCGYLDILCTYLIDATCSCILTYSLRTCFFRFSQDKAWLHCLHASTYLFSLIWCQTDIRYVRRNKLCI</sequence>
<feature type="signal peptide" evidence="1">
    <location>
        <begin position="1"/>
        <end position="22"/>
    </location>
</feature>
<dbReference type="InParanoid" id="A0A080WMN0"/>
<evidence type="ECO:0000313" key="3">
    <source>
        <dbReference type="Proteomes" id="UP000008864"/>
    </source>
</evidence>
<dbReference type="EMBL" id="GG700662">
    <property type="protein sequence ID" value="KFL63069.1"/>
    <property type="molecule type" value="Genomic_DNA"/>
</dbReference>
<reference evidence="3" key="1">
    <citation type="journal article" date="2012" name="MBio">
        <title>Comparative genome analysis of Trichophyton rubrum and related dermatophytes reveals candidate genes involved in infection.</title>
        <authorList>
            <person name="Martinez D.A."/>
            <person name="Oliver B.G."/>
            <person name="Graeser Y."/>
            <person name="Goldberg J.M."/>
            <person name="Li W."/>
            <person name="Martinez-Rossi N.M."/>
            <person name="Monod M."/>
            <person name="Shelest E."/>
            <person name="Barton R.C."/>
            <person name="Birch E."/>
            <person name="Brakhage A.A."/>
            <person name="Chen Z."/>
            <person name="Gurr S.J."/>
            <person name="Heiman D."/>
            <person name="Heitman J."/>
            <person name="Kosti I."/>
            <person name="Rossi A."/>
            <person name="Saif S."/>
            <person name="Samalova M."/>
            <person name="Saunders C.W."/>
            <person name="Shea T."/>
            <person name="Summerbell R.C."/>
            <person name="Xu J."/>
            <person name="Young S."/>
            <person name="Zeng Q."/>
            <person name="Birren B.W."/>
            <person name="Cuomo C.A."/>
            <person name="White T.C."/>
        </authorList>
    </citation>
    <scope>NUCLEOTIDE SEQUENCE [LARGE SCALE GENOMIC DNA]</scope>
    <source>
        <strain evidence="3">ATCC MYA-4607 / CBS 118892</strain>
    </source>
</reference>
<evidence type="ECO:0000313" key="2">
    <source>
        <dbReference type="EMBL" id="KFL63069.1"/>
    </source>
</evidence>
<organism evidence="2 3">
    <name type="scientific">Trichophyton rubrum (strain ATCC MYA-4607 / CBS 118892)</name>
    <name type="common">Athlete's foot fungus</name>
    <dbReference type="NCBI Taxonomy" id="559305"/>
    <lineage>
        <taxon>Eukaryota</taxon>
        <taxon>Fungi</taxon>
        <taxon>Dikarya</taxon>
        <taxon>Ascomycota</taxon>
        <taxon>Pezizomycotina</taxon>
        <taxon>Eurotiomycetes</taxon>
        <taxon>Eurotiomycetidae</taxon>
        <taxon>Onygenales</taxon>
        <taxon>Arthrodermataceae</taxon>
        <taxon>Trichophyton</taxon>
    </lineage>
</organism>
<feature type="chain" id="PRO_5001752224" evidence="1">
    <location>
        <begin position="23"/>
        <end position="110"/>
    </location>
</feature>
<name>A0A080WMN0_TRIRC</name>
<dbReference type="VEuPathDB" id="FungiDB:TERG_12693"/>
<accession>A0A080WMN0</accession>
<keyword evidence="3" id="KW-1185">Reference proteome</keyword>
<dbReference type="Proteomes" id="UP000008864">
    <property type="component" value="Unassembled WGS sequence"/>
</dbReference>
<dbReference type="AlphaFoldDB" id="A0A080WMN0"/>
<keyword evidence="1" id="KW-0732">Signal</keyword>
<gene>
    <name evidence="2" type="ORF">TERG_12693</name>
</gene>
<proteinExistence type="predicted"/>
<dbReference type="RefSeq" id="XP_047607562.1">
    <property type="nucleotide sequence ID" value="XM_047751617.1"/>
</dbReference>
<protein>
    <submittedName>
        <fullName evidence="2">Uncharacterized protein</fullName>
    </submittedName>
</protein>
<dbReference type="HOGENOM" id="CLU_2172867_0_0_1"/>
<evidence type="ECO:0000256" key="1">
    <source>
        <dbReference type="SAM" id="SignalP"/>
    </source>
</evidence>